<dbReference type="AlphaFoldDB" id="A0A212K4W2"/>
<protein>
    <submittedName>
        <fullName evidence="1">Uncharacterized protein</fullName>
    </submittedName>
</protein>
<sequence length="46" mass="5322">MKPSLVIVSHLKPASNLIESEQRGVGISVHLFFTQLLSFSDFYWLW</sequence>
<proteinExistence type="predicted"/>
<organism evidence="1">
    <name type="scientific">uncultured Dysgonomonas sp</name>
    <dbReference type="NCBI Taxonomy" id="206096"/>
    <lineage>
        <taxon>Bacteria</taxon>
        <taxon>Pseudomonadati</taxon>
        <taxon>Bacteroidota</taxon>
        <taxon>Bacteroidia</taxon>
        <taxon>Bacteroidales</taxon>
        <taxon>Dysgonomonadaceae</taxon>
        <taxon>Dysgonomonas</taxon>
        <taxon>environmental samples</taxon>
    </lineage>
</organism>
<name>A0A212K4W2_9BACT</name>
<dbReference type="EMBL" id="FLUL01000001">
    <property type="protein sequence ID" value="SBW06764.1"/>
    <property type="molecule type" value="Genomic_DNA"/>
</dbReference>
<reference evidence="1" key="1">
    <citation type="submission" date="2016-04" db="EMBL/GenBank/DDBJ databases">
        <authorList>
            <person name="Evans L.H."/>
            <person name="Alamgir A."/>
            <person name="Owens N."/>
            <person name="Weber N.D."/>
            <person name="Virtaneva K."/>
            <person name="Barbian K."/>
            <person name="Babar A."/>
            <person name="Rosenke K."/>
        </authorList>
    </citation>
    <scope>NUCLEOTIDE SEQUENCE</scope>
    <source>
        <strain evidence="1">86-2</strain>
    </source>
</reference>
<gene>
    <name evidence="1" type="ORF">KL86DYS2_13033</name>
</gene>
<accession>A0A212K4W2</accession>
<evidence type="ECO:0000313" key="1">
    <source>
        <dbReference type="EMBL" id="SBW06764.1"/>
    </source>
</evidence>